<dbReference type="SMART" id="SM00062">
    <property type="entry name" value="PBPb"/>
    <property type="match status" value="1"/>
</dbReference>
<keyword evidence="3" id="KW-0813">Transport</keyword>
<dbReference type="EMBL" id="QFBC01000017">
    <property type="protein sequence ID" value="PWE53257.1"/>
    <property type="molecule type" value="Genomic_DNA"/>
</dbReference>
<evidence type="ECO:0000256" key="3">
    <source>
        <dbReference type="ARBA" id="ARBA00022448"/>
    </source>
</evidence>
<dbReference type="Gene3D" id="3.40.190.10">
    <property type="entry name" value="Periplasmic binding protein-like II"/>
    <property type="match status" value="2"/>
</dbReference>
<dbReference type="InterPro" id="IPR001638">
    <property type="entry name" value="Solute-binding_3/MltF_N"/>
</dbReference>
<evidence type="ECO:0000256" key="1">
    <source>
        <dbReference type="ARBA" id="ARBA00004418"/>
    </source>
</evidence>
<comment type="caution">
    <text evidence="9">The sequence shown here is derived from an EMBL/GenBank/DDBJ whole genome shotgun (WGS) entry which is preliminary data.</text>
</comment>
<dbReference type="InterPro" id="IPR018313">
    <property type="entry name" value="SBP_3_CS"/>
</dbReference>
<dbReference type="PANTHER" id="PTHR35936:SF17">
    <property type="entry name" value="ARGININE-BINDING EXTRACELLULAR PROTEIN ARTP"/>
    <property type="match status" value="1"/>
</dbReference>
<evidence type="ECO:0000256" key="2">
    <source>
        <dbReference type="ARBA" id="ARBA00010333"/>
    </source>
</evidence>
<keyword evidence="10" id="KW-1185">Reference proteome</keyword>
<evidence type="ECO:0000259" key="8">
    <source>
        <dbReference type="SMART" id="SM00062"/>
    </source>
</evidence>
<keyword evidence="5" id="KW-0574">Periplasm</keyword>
<proteinExistence type="inferred from homology"/>
<gene>
    <name evidence="9" type="ORF">DEM27_26695</name>
</gene>
<feature type="signal peptide" evidence="7">
    <location>
        <begin position="1"/>
        <end position="25"/>
    </location>
</feature>
<dbReference type="SUPFAM" id="SSF53850">
    <property type="entry name" value="Periplasmic binding protein-like II"/>
    <property type="match status" value="1"/>
</dbReference>
<dbReference type="OrthoDB" id="9807134at2"/>
<evidence type="ECO:0000313" key="10">
    <source>
        <dbReference type="Proteomes" id="UP000245252"/>
    </source>
</evidence>
<dbReference type="RefSeq" id="WP_109461299.1">
    <property type="nucleotide sequence ID" value="NZ_QFBC01000017.1"/>
</dbReference>
<evidence type="ECO:0000256" key="7">
    <source>
        <dbReference type="SAM" id="SignalP"/>
    </source>
</evidence>
<protein>
    <submittedName>
        <fullName evidence="9">Amino acid ABC transporter</fullName>
    </submittedName>
</protein>
<dbReference type="Pfam" id="PF00497">
    <property type="entry name" value="SBP_bac_3"/>
    <property type="match status" value="1"/>
</dbReference>
<comment type="similarity">
    <text evidence="2 6">Belongs to the bacterial solute-binding protein 3 family.</text>
</comment>
<evidence type="ECO:0000256" key="4">
    <source>
        <dbReference type="ARBA" id="ARBA00022729"/>
    </source>
</evidence>
<dbReference type="NCBIfam" id="TIGR01096">
    <property type="entry name" value="3A0103s03R"/>
    <property type="match status" value="1"/>
</dbReference>
<evidence type="ECO:0000256" key="5">
    <source>
        <dbReference type="ARBA" id="ARBA00022764"/>
    </source>
</evidence>
<comment type="subcellular location">
    <subcellularLocation>
        <location evidence="1">Periplasm</location>
    </subcellularLocation>
</comment>
<reference evidence="9 10" key="1">
    <citation type="submission" date="2018-05" db="EMBL/GenBank/DDBJ databases">
        <title>The draft genome of strain NS-104.</title>
        <authorList>
            <person name="Hang P."/>
            <person name="Jiang J."/>
        </authorList>
    </citation>
    <scope>NUCLEOTIDE SEQUENCE [LARGE SCALE GENOMIC DNA]</scope>
    <source>
        <strain evidence="9 10">NS-104</strain>
    </source>
</reference>
<feature type="chain" id="PRO_5015397144" evidence="7">
    <location>
        <begin position="26"/>
        <end position="263"/>
    </location>
</feature>
<organism evidence="9 10">
    <name type="scientific">Metarhizobium album</name>
    <dbReference type="NCBI Taxonomy" id="2182425"/>
    <lineage>
        <taxon>Bacteria</taxon>
        <taxon>Pseudomonadati</taxon>
        <taxon>Pseudomonadota</taxon>
        <taxon>Alphaproteobacteria</taxon>
        <taxon>Hyphomicrobiales</taxon>
        <taxon>Rhizobiaceae</taxon>
        <taxon>Metarhizobium</taxon>
    </lineage>
</organism>
<dbReference type="PANTHER" id="PTHR35936">
    <property type="entry name" value="MEMBRANE-BOUND LYTIC MUREIN TRANSGLYCOSYLASE F"/>
    <property type="match status" value="1"/>
</dbReference>
<feature type="domain" description="Solute-binding protein family 3/N-terminal" evidence="8">
    <location>
        <begin position="30"/>
        <end position="258"/>
    </location>
</feature>
<dbReference type="GO" id="GO:0030288">
    <property type="term" value="C:outer membrane-bounded periplasmic space"/>
    <property type="evidence" value="ECO:0007669"/>
    <property type="project" value="InterPro"/>
</dbReference>
<dbReference type="Proteomes" id="UP000245252">
    <property type="component" value="Unassembled WGS sequence"/>
</dbReference>
<evidence type="ECO:0000256" key="6">
    <source>
        <dbReference type="RuleBase" id="RU003744"/>
    </source>
</evidence>
<dbReference type="InterPro" id="IPR005768">
    <property type="entry name" value="Lys_Arg_Orn-bd"/>
</dbReference>
<accession>A0A2U2DIX9</accession>
<name>A0A2U2DIX9_9HYPH</name>
<dbReference type="AlphaFoldDB" id="A0A2U2DIX9"/>
<evidence type="ECO:0000313" key="9">
    <source>
        <dbReference type="EMBL" id="PWE53257.1"/>
    </source>
</evidence>
<keyword evidence="4 7" id="KW-0732">Signal</keyword>
<dbReference type="PROSITE" id="PS01039">
    <property type="entry name" value="SBP_BACTERIAL_3"/>
    <property type="match status" value="1"/>
</dbReference>
<sequence>MSIKIAAIAANLVLATLVAVSPAKAEEPLKIKIATEGAYPPFNSVDTAGKLIGFDVDIANALCAELKAECELVAQDWDGIIPGLLAKKYDVIIASMFITEERKQSVDFTKPYYKAAMTYVMKKGDDASVLDKPDLGGKSVGVQAGTTQAAFVEAAHPDADIKQYPTQDEVNLDLAGGRLDMQVGDLVPMLEWTEKTEDGKCCVLTGKPITDPKYVGEGVGMAIRKEDGALKEKLNGALDAIVANGVYKSINDKYFSLDIYKME</sequence>